<dbReference type="InterPro" id="IPR036397">
    <property type="entry name" value="RNaseH_sf"/>
</dbReference>
<evidence type="ECO:0000313" key="2">
    <source>
        <dbReference type="Proteomes" id="UP000499080"/>
    </source>
</evidence>
<dbReference type="GO" id="GO:0003676">
    <property type="term" value="F:nucleic acid binding"/>
    <property type="evidence" value="ECO:0007669"/>
    <property type="project" value="InterPro"/>
</dbReference>
<sequence>MTAETAAKCLVTHWISRFGVTSVITSDQGRQFISRLFATLSLMLGITKIRTMPYHAMANEHLRSMMQKFIPVSASAHSNRACFVHPELNECSHVFMRKDWVKPPLSPLMMNLTKSCRDKMKLLPC</sequence>
<dbReference type="Gene3D" id="3.30.420.10">
    <property type="entry name" value="Ribonuclease H-like superfamily/Ribonuclease H"/>
    <property type="match status" value="1"/>
</dbReference>
<keyword evidence="2" id="KW-1185">Reference proteome</keyword>
<accession>A0A4Y2HMK0</accession>
<dbReference type="AlphaFoldDB" id="A0A4Y2HMK0"/>
<organism evidence="1 2">
    <name type="scientific">Araneus ventricosus</name>
    <name type="common">Orbweaver spider</name>
    <name type="synonym">Epeira ventricosa</name>
    <dbReference type="NCBI Taxonomy" id="182803"/>
    <lineage>
        <taxon>Eukaryota</taxon>
        <taxon>Metazoa</taxon>
        <taxon>Ecdysozoa</taxon>
        <taxon>Arthropoda</taxon>
        <taxon>Chelicerata</taxon>
        <taxon>Arachnida</taxon>
        <taxon>Araneae</taxon>
        <taxon>Araneomorphae</taxon>
        <taxon>Entelegynae</taxon>
        <taxon>Araneoidea</taxon>
        <taxon>Araneidae</taxon>
        <taxon>Araneus</taxon>
    </lineage>
</organism>
<dbReference type="Proteomes" id="UP000499080">
    <property type="component" value="Unassembled WGS sequence"/>
</dbReference>
<dbReference type="PANTHER" id="PTHR38681">
    <property type="entry name" value="RETROVIRUS-RELATED POL POLYPROTEIN FROM TRANSPOSON 412-LIKE PROTEIN-RELATED"/>
    <property type="match status" value="1"/>
</dbReference>
<dbReference type="InterPro" id="IPR012337">
    <property type="entry name" value="RNaseH-like_sf"/>
</dbReference>
<comment type="caution">
    <text evidence="1">The sequence shown here is derived from an EMBL/GenBank/DDBJ whole genome shotgun (WGS) entry which is preliminary data.</text>
</comment>
<protein>
    <recommendedName>
        <fullName evidence="3">Integrase catalytic domain-containing protein</fullName>
    </recommendedName>
</protein>
<dbReference type="OrthoDB" id="6425977at2759"/>
<dbReference type="EMBL" id="BGPR01002026">
    <property type="protein sequence ID" value="GBM66440.1"/>
    <property type="molecule type" value="Genomic_DNA"/>
</dbReference>
<evidence type="ECO:0000313" key="1">
    <source>
        <dbReference type="EMBL" id="GBM66440.1"/>
    </source>
</evidence>
<evidence type="ECO:0008006" key="3">
    <source>
        <dbReference type="Google" id="ProtNLM"/>
    </source>
</evidence>
<proteinExistence type="predicted"/>
<reference evidence="1 2" key="1">
    <citation type="journal article" date="2019" name="Sci. Rep.">
        <title>Orb-weaving spider Araneus ventricosus genome elucidates the spidroin gene catalogue.</title>
        <authorList>
            <person name="Kono N."/>
            <person name="Nakamura H."/>
            <person name="Ohtoshi R."/>
            <person name="Moran D.A.P."/>
            <person name="Shinohara A."/>
            <person name="Yoshida Y."/>
            <person name="Fujiwara M."/>
            <person name="Mori M."/>
            <person name="Tomita M."/>
            <person name="Arakawa K."/>
        </authorList>
    </citation>
    <scope>NUCLEOTIDE SEQUENCE [LARGE SCALE GENOMIC DNA]</scope>
</reference>
<dbReference type="PANTHER" id="PTHR38681:SF1">
    <property type="entry name" value="RETROVIRUS-RELATED POL POLYPROTEIN FROM TRANSPOSON 412-LIKE PROTEIN"/>
    <property type="match status" value="1"/>
</dbReference>
<gene>
    <name evidence="1" type="ORF">AVEN_266966_1</name>
</gene>
<name>A0A4Y2HMK0_ARAVE</name>
<dbReference type="SUPFAM" id="SSF53098">
    <property type="entry name" value="Ribonuclease H-like"/>
    <property type="match status" value="1"/>
</dbReference>